<feature type="transmembrane region" description="Helical" evidence="2">
    <location>
        <begin position="368"/>
        <end position="388"/>
    </location>
</feature>
<feature type="transmembrane region" description="Helical" evidence="2">
    <location>
        <begin position="440"/>
        <end position="464"/>
    </location>
</feature>
<organism evidence="3 4">
    <name type="scientific">Breznakiella homolactica</name>
    <dbReference type="NCBI Taxonomy" id="2798577"/>
    <lineage>
        <taxon>Bacteria</taxon>
        <taxon>Pseudomonadati</taxon>
        <taxon>Spirochaetota</taxon>
        <taxon>Spirochaetia</taxon>
        <taxon>Spirochaetales</taxon>
        <taxon>Breznakiellaceae</taxon>
        <taxon>Breznakiella</taxon>
    </lineage>
</organism>
<dbReference type="Proteomes" id="UP000595917">
    <property type="component" value="Chromosome"/>
</dbReference>
<keyword evidence="2" id="KW-1133">Transmembrane helix</keyword>
<protein>
    <submittedName>
        <fullName evidence="3">Efflux RND transporter permease subunit</fullName>
    </submittedName>
</protein>
<evidence type="ECO:0000313" key="3">
    <source>
        <dbReference type="EMBL" id="QQO09756.1"/>
    </source>
</evidence>
<dbReference type="Gene3D" id="3.30.70.1430">
    <property type="entry name" value="Multidrug efflux transporter AcrB pore domain"/>
    <property type="match status" value="2"/>
</dbReference>
<keyword evidence="2" id="KW-0812">Transmembrane</keyword>
<dbReference type="Gene3D" id="1.20.1640.10">
    <property type="entry name" value="Multidrug efflux transporter AcrB transmembrane domain"/>
    <property type="match status" value="2"/>
</dbReference>
<feature type="transmembrane region" description="Helical" evidence="2">
    <location>
        <begin position="470"/>
        <end position="497"/>
    </location>
</feature>
<dbReference type="EMBL" id="CP067089">
    <property type="protein sequence ID" value="QQO09756.1"/>
    <property type="molecule type" value="Genomic_DNA"/>
</dbReference>
<feature type="transmembrane region" description="Helical" evidence="2">
    <location>
        <begin position="12"/>
        <end position="34"/>
    </location>
</feature>
<feature type="transmembrane region" description="Helical" evidence="2">
    <location>
        <begin position="928"/>
        <end position="951"/>
    </location>
</feature>
<dbReference type="GO" id="GO:0042910">
    <property type="term" value="F:xenobiotic transmembrane transporter activity"/>
    <property type="evidence" value="ECO:0007669"/>
    <property type="project" value="TreeGrafter"/>
</dbReference>
<evidence type="ECO:0000313" key="4">
    <source>
        <dbReference type="Proteomes" id="UP000595917"/>
    </source>
</evidence>
<keyword evidence="2" id="KW-0472">Membrane</keyword>
<evidence type="ECO:0000256" key="2">
    <source>
        <dbReference type="SAM" id="Phobius"/>
    </source>
</evidence>
<name>A0A7T8BAU7_9SPIR</name>
<dbReference type="AlphaFoldDB" id="A0A7T8BAU7"/>
<proteinExistence type="predicted"/>
<dbReference type="RefSeq" id="WP_215627059.1">
    <property type="nucleotide sequence ID" value="NZ_CP067089.2"/>
</dbReference>
<keyword evidence="4" id="KW-1185">Reference proteome</keyword>
<feature type="transmembrane region" description="Helical" evidence="2">
    <location>
        <begin position="902"/>
        <end position="922"/>
    </location>
</feature>
<feature type="transmembrane region" description="Helical" evidence="2">
    <location>
        <begin position="876"/>
        <end position="895"/>
    </location>
</feature>
<dbReference type="PANTHER" id="PTHR32063:SF0">
    <property type="entry name" value="SWARMING MOTILITY PROTEIN SWRC"/>
    <property type="match status" value="1"/>
</dbReference>
<feature type="transmembrane region" description="Helical" evidence="2">
    <location>
        <begin position="394"/>
        <end position="419"/>
    </location>
</feature>
<sequence length="1063" mass="115841">MSFAKTAVSRPTTIFIIFVILIMLGLFAAFNLPIDLYPEIDMPILVVMTTYTGAGPEEVERSVTRLLEGVLSNVSSLEKMTSSSSKGSSVVMMEFSYGTDLADASNSVRDNLDMVKRYLPTGSDTPMIFKFDPSMIPIMGLMVTGNRSPEELREIAEDTILPRIEQVPGVAMGMVAGGREKIIRVEIPQSRLEAYDLTVTQIQSMLATQNTQVAAGSITEQGLSYILTTMGEYTSLDEIRSTVIAYKGGGLVNGQVEPSRTIRLRDIADVFEGYKDEENTVYVNGTPAVQILVQKQSGKNSVQTANELRTRLVRIAREIPQDIKITEIFNTTDIIENSINQVSSSAIQGALLAVLILFIFLRSIKPTLIIGITIPVSLLFTLMFMYFAGLTLNVMTLAGLALGVGMLVDNSIVILENIVRYREKGAKLNASAVLGTQEMIVAIVASTLTTICVFAPLVMFQGLLEIVGEMFAGLSFTVVISLGTSLLVAIILIPVLASHYLPVTTRKQKPLKGSLGKVDGVFERFFVRLDNAYRRAVDKVLRHKLITIGIILVLFVGSLFLIPVIGFVLMPSQEADSVTINASLPVGTPLPETEAVMKQLEVIAEREVEGYERMILSAGDSGFFGGSSSYKGSLRINLLDYNERIDTADDIKAKLREHFNEFPGVSFSFSSSGGGNMMGGNPVDIIIRTEDLVKGKVIADRIADLLRERLPEVTEPTVDLNDGLPQVELVIDRERMYALGLNTYTVGNEIKAAVDGITATKYKTSGNDYDVVVILAEADRSSLPDLDHIFVMSPAAGRVPLSNFASYSLGTGPIDINRENQSRVIHVTAGTVPKAKLNEVEEKVRNLIASEIPAEDDVIIEYAGDYADLMKYLQRLVLIMAVAVLLVFGVMASLFESFKDPFIILFTIPLSVIGIVAIYLVTGDTFNILTAVGLLVLVGVIVNNGIVLVDYTNLLRKRGMNLHDACVEAAGNRLRPILMTTLTTVLGLLPMAFFPGEGSELVAPIGKTVLGGLSFGTLMTLFLMPAIYAIMNKRSDERRAKAEARRQRIAAGITKKQAREAEK</sequence>
<evidence type="ECO:0000256" key="1">
    <source>
        <dbReference type="SAM" id="MobiDB-lite"/>
    </source>
</evidence>
<dbReference type="KEGG" id="bhc:JFL75_02260"/>
<dbReference type="SUPFAM" id="SSF82714">
    <property type="entry name" value="Multidrug efflux transporter AcrB TolC docking domain, DN and DC subdomains"/>
    <property type="match status" value="2"/>
</dbReference>
<feature type="region of interest" description="Disordered" evidence="1">
    <location>
        <begin position="1041"/>
        <end position="1063"/>
    </location>
</feature>
<accession>A0A7T8BAU7</accession>
<dbReference type="GO" id="GO:0005886">
    <property type="term" value="C:plasma membrane"/>
    <property type="evidence" value="ECO:0007669"/>
    <property type="project" value="TreeGrafter"/>
</dbReference>
<dbReference type="PRINTS" id="PR00702">
    <property type="entry name" value="ACRIFLAVINRP"/>
</dbReference>
<dbReference type="Gene3D" id="3.30.70.1440">
    <property type="entry name" value="Multidrug efflux transporter AcrB pore domain"/>
    <property type="match status" value="1"/>
</dbReference>
<feature type="transmembrane region" description="Helical" evidence="2">
    <location>
        <begin position="545"/>
        <end position="570"/>
    </location>
</feature>
<dbReference type="InterPro" id="IPR001036">
    <property type="entry name" value="Acrflvin-R"/>
</dbReference>
<dbReference type="PANTHER" id="PTHR32063">
    <property type="match status" value="1"/>
</dbReference>
<dbReference type="Gene3D" id="3.30.70.1320">
    <property type="entry name" value="Multidrug efflux transporter AcrB pore domain like"/>
    <property type="match status" value="1"/>
</dbReference>
<dbReference type="SUPFAM" id="SSF82693">
    <property type="entry name" value="Multidrug efflux transporter AcrB pore domain, PN1, PN2, PC1 and PC2 subdomains"/>
    <property type="match status" value="3"/>
</dbReference>
<feature type="transmembrane region" description="Helical" evidence="2">
    <location>
        <begin position="977"/>
        <end position="996"/>
    </location>
</feature>
<dbReference type="Pfam" id="PF00873">
    <property type="entry name" value="ACR_tran"/>
    <property type="match status" value="1"/>
</dbReference>
<dbReference type="Gene3D" id="3.30.2090.10">
    <property type="entry name" value="Multidrug efflux transporter AcrB TolC docking domain, DN and DC subdomains"/>
    <property type="match status" value="2"/>
</dbReference>
<dbReference type="SUPFAM" id="SSF82866">
    <property type="entry name" value="Multidrug efflux transporter AcrB transmembrane domain"/>
    <property type="match status" value="2"/>
</dbReference>
<reference evidence="3" key="1">
    <citation type="submission" date="2021-01" db="EMBL/GenBank/DDBJ databases">
        <title>Description of Breznakiella homolactica.</title>
        <authorList>
            <person name="Song Y."/>
            <person name="Brune A."/>
        </authorList>
    </citation>
    <scope>NUCLEOTIDE SEQUENCE</scope>
    <source>
        <strain evidence="3">RmG30</strain>
    </source>
</reference>
<dbReference type="InterPro" id="IPR027463">
    <property type="entry name" value="AcrB_DN_DC_subdom"/>
</dbReference>
<gene>
    <name evidence="3" type="ORF">JFL75_02260</name>
</gene>
<feature type="transmembrane region" description="Helical" evidence="2">
    <location>
        <begin position="342"/>
        <end position="361"/>
    </location>
</feature>
<feature type="transmembrane region" description="Helical" evidence="2">
    <location>
        <begin position="1008"/>
        <end position="1031"/>
    </location>
</feature>